<evidence type="ECO:0000256" key="1">
    <source>
        <dbReference type="SAM" id="MobiDB-lite"/>
    </source>
</evidence>
<sequence length="78" mass="7456">MIRVLCVAMIMTALAAGVGVTASAELPPPSPAPYGPAVAPGQLPALNVSRGTRLPSSMSGARGPRMSGGVEGAGAAGA</sequence>
<dbReference type="EMBL" id="AYTF01000001">
    <property type="protein sequence ID" value="ESV64357.1"/>
    <property type="molecule type" value="Genomic_DNA"/>
</dbReference>
<comment type="caution">
    <text evidence="3">The sequence shown here is derived from an EMBL/GenBank/DDBJ whole genome shotgun (WGS) entry which is preliminary data.</text>
</comment>
<dbReference type="Proteomes" id="UP000018502">
    <property type="component" value="Unassembled WGS sequence"/>
</dbReference>
<evidence type="ECO:0000256" key="2">
    <source>
        <dbReference type="SAM" id="SignalP"/>
    </source>
</evidence>
<feature type="compositionally biased region" description="Gly residues" evidence="1">
    <location>
        <begin position="69"/>
        <end position="78"/>
    </location>
</feature>
<feature type="signal peptide" evidence="2">
    <location>
        <begin position="1"/>
        <end position="15"/>
    </location>
</feature>
<organism evidence="3 4">
    <name type="scientific">Mycobacteroides abscessus MAB_091912_2446</name>
    <dbReference type="NCBI Taxonomy" id="1335414"/>
    <lineage>
        <taxon>Bacteria</taxon>
        <taxon>Bacillati</taxon>
        <taxon>Actinomycetota</taxon>
        <taxon>Actinomycetes</taxon>
        <taxon>Mycobacteriales</taxon>
        <taxon>Mycobacteriaceae</taxon>
        <taxon>Mycobacteroides</taxon>
        <taxon>Mycobacteroides abscessus</taxon>
    </lineage>
</organism>
<reference evidence="3 4" key="1">
    <citation type="journal article" date="2014" name="Emerg. Infect. Dis.">
        <title>High-level Relatedness among Mycobacterium abscessus subsp. massiliense Strains from Widely Separated Outbreaks.</title>
        <authorList>
            <person name="Tettelin H."/>
            <person name="Davidson R.M."/>
            <person name="Agrawal S."/>
            <person name="Aitken M.L."/>
            <person name="Shallom S."/>
            <person name="Hasan N.A."/>
            <person name="Strong M."/>
            <person name="Nogueira de Moura V.C."/>
            <person name="De Groote M.A."/>
            <person name="Duarte R.S."/>
            <person name="Hine E."/>
            <person name="Parankush S."/>
            <person name="Su Q."/>
            <person name="Daugherty S.C."/>
            <person name="Fraser C.M."/>
            <person name="Brown-Elliott B.A."/>
            <person name="Wallace R.J.Jr."/>
            <person name="Holland S.M."/>
            <person name="Sampaio E.P."/>
            <person name="Olivier K.N."/>
            <person name="Jackson M."/>
            <person name="Zelazny A.M."/>
        </authorList>
    </citation>
    <scope>NUCLEOTIDE SEQUENCE [LARGE SCALE GENOMIC DNA]</scope>
    <source>
        <strain evidence="3 4">MAB_091912_2446</strain>
    </source>
</reference>
<keyword evidence="2" id="KW-0732">Signal</keyword>
<protein>
    <submittedName>
        <fullName evidence="3">Uncharacterized protein</fullName>
    </submittedName>
</protein>
<name>A0A829MH72_9MYCO</name>
<feature type="region of interest" description="Disordered" evidence="1">
    <location>
        <begin position="47"/>
        <end position="78"/>
    </location>
</feature>
<feature type="chain" id="PRO_5038787461" evidence="2">
    <location>
        <begin position="16"/>
        <end position="78"/>
    </location>
</feature>
<gene>
    <name evidence="3" type="ORF">L833_1741</name>
</gene>
<proteinExistence type="predicted"/>
<accession>A0A829MH72</accession>
<evidence type="ECO:0000313" key="3">
    <source>
        <dbReference type="EMBL" id="ESV64357.1"/>
    </source>
</evidence>
<dbReference type="AlphaFoldDB" id="A0A829MH72"/>
<evidence type="ECO:0000313" key="4">
    <source>
        <dbReference type="Proteomes" id="UP000018502"/>
    </source>
</evidence>